<evidence type="ECO:0000256" key="5">
    <source>
        <dbReference type="ARBA" id="ARBA00022801"/>
    </source>
</evidence>
<protein>
    <recommendedName>
        <fullName evidence="11 12">Replicative DNA helicase</fullName>
        <ecNumber evidence="11 12">5.6.2.3</ecNumber>
    </recommendedName>
</protein>
<evidence type="ECO:0000256" key="2">
    <source>
        <dbReference type="ARBA" id="ARBA00022515"/>
    </source>
</evidence>
<dbReference type="InterPro" id="IPR007693">
    <property type="entry name" value="DNA_helicase_DnaB-like_N"/>
</dbReference>
<dbReference type="RefSeq" id="WP_338749360.1">
    <property type="nucleotide sequence ID" value="NZ_CP147404.1"/>
</dbReference>
<dbReference type="SUPFAM" id="SSF52540">
    <property type="entry name" value="P-loop containing nucleoside triphosphate hydrolases"/>
    <property type="match status" value="1"/>
</dbReference>
<evidence type="ECO:0000256" key="4">
    <source>
        <dbReference type="ARBA" id="ARBA00022741"/>
    </source>
</evidence>
<keyword evidence="9" id="KW-0413">Isomerase</keyword>
<dbReference type="EMBL" id="CP147404">
    <property type="protein sequence ID" value="WXB91658.1"/>
    <property type="molecule type" value="Genomic_DNA"/>
</dbReference>
<evidence type="ECO:0000313" key="15">
    <source>
        <dbReference type="Proteomes" id="UP001387364"/>
    </source>
</evidence>
<keyword evidence="3 12" id="KW-0235">DNA replication</keyword>
<evidence type="ECO:0000256" key="9">
    <source>
        <dbReference type="ARBA" id="ARBA00023235"/>
    </source>
</evidence>
<evidence type="ECO:0000256" key="12">
    <source>
        <dbReference type="RuleBase" id="RU362085"/>
    </source>
</evidence>
<dbReference type="NCBIfam" id="TIGR00665">
    <property type="entry name" value="DnaB"/>
    <property type="match status" value="1"/>
</dbReference>
<dbReference type="PANTHER" id="PTHR30153">
    <property type="entry name" value="REPLICATIVE DNA HELICASE DNAB"/>
    <property type="match status" value="1"/>
</dbReference>
<name>A0ABZ2N1U2_9BACI</name>
<dbReference type="Proteomes" id="UP001387364">
    <property type="component" value="Chromosome"/>
</dbReference>
<evidence type="ECO:0000256" key="3">
    <source>
        <dbReference type="ARBA" id="ARBA00022705"/>
    </source>
</evidence>
<evidence type="ECO:0000256" key="11">
    <source>
        <dbReference type="NCBIfam" id="TIGR00665"/>
    </source>
</evidence>
<dbReference type="EC" id="5.6.2.3" evidence="11 12"/>
<dbReference type="Gene3D" id="3.40.50.300">
    <property type="entry name" value="P-loop containing nucleotide triphosphate hydrolases"/>
    <property type="match status" value="1"/>
</dbReference>
<sequence length="424" mass="47965">MNEINNDLEAENMVIGAIFLEPDVVFDLSLTANHFHSARNRLIFQAIKELAEKEIPTDIMTVTNQLGNQIENAGGVSYLTDLSLSVPTAENILFYENIVLQQFQKRRMMTAAANYLNNPTEEGSEALYQTYIELFETESSKEITKTDVLYGIFNEMSEDQGMMKGISTGFADLDAMTGGLDGGDLIIVAARPSMGKTAFALNLAMQCCVDGGCASIFSLEMPEKQLTKRMLSAISAIEGAKWRNPYRMFNDRDHQKASRAIGQYETWDMYIHDDSRQTVADIRANIRATSRSHPHQKQLVIIDYLQLMTPMGTFERHDLAIGKMTSELKQIARQFSVPIILLSQLNRSVEQRQNKRPMLSDLRDSGSIEQDADLVMLLYRDDYYDKSLQTNNIVEINIAKQRNGPVGSIPLTFWKEYSKFCEPK</sequence>
<gene>
    <name evidence="14" type="primary">dnaB</name>
    <name evidence="14" type="ORF">WDJ61_10260</name>
</gene>
<dbReference type="PANTHER" id="PTHR30153:SF2">
    <property type="entry name" value="REPLICATIVE DNA HELICASE"/>
    <property type="match status" value="1"/>
</dbReference>
<comment type="function">
    <text evidence="12">The main replicative DNA helicase, it participates in initiation and elongation during chromosome replication. Travels ahead of the DNA replisome, separating dsDNA into templates for DNA synthesis. A processive ATP-dependent 5'-3' DNA helicase it has DNA-dependent ATPase activity.</text>
</comment>
<dbReference type="InterPro" id="IPR027417">
    <property type="entry name" value="P-loop_NTPase"/>
</dbReference>
<dbReference type="InterPro" id="IPR016136">
    <property type="entry name" value="DNA_helicase_N/primase_C"/>
</dbReference>
<dbReference type="InterPro" id="IPR007694">
    <property type="entry name" value="DNA_helicase_DnaB-like_C"/>
</dbReference>
<dbReference type="PROSITE" id="PS51199">
    <property type="entry name" value="SF4_HELICASE"/>
    <property type="match status" value="1"/>
</dbReference>
<proteinExistence type="inferred from homology"/>
<accession>A0ABZ2N1U2</accession>
<evidence type="ECO:0000313" key="14">
    <source>
        <dbReference type="EMBL" id="WXB91658.1"/>
    </source>
</evidence>
<organism evidence="14 15">
    <name type="scientific">Bacillus kandeliae</name>
    <dbReference type="NCBI Taxonomy" id="3129297"/>
    <lineage>
        <taxon>Bacteria</taxon>
        <taxon>Bacillati</taxon>
        <taxon>Bacillota</taxon>
        <taxon>Bacilli</taxon>
        <taxon>Bacillales</taxon>
        <taxon>Bacillaceae</taxon>
        <taxon>Bacillus</taxon>
    </lineage>
</organism>
<evidence type="ECO:0000256" key="10">
    <source>
        <dbReference type="ARBA" id="ARBA00048954"/>
    </source>
</evidence>
<keyword evidence="5 12" id="KW-0378">Hydrolase</keyword>
<evidence type="ECO:0000256" key="6">
    <source>
        <dbReference type="ARBA" id="ARBA00022806"/>
    </source>
</evidence>
<dbReference type="InterPro" id="IPR036185">
    <property type="entry name" value="DNA_heli_DnaB-like_N_sf"/>
</dbReference>
<keyword evidence="7 12" id="KW-0067">ATP-binding</keyword>
<keyword evidence="8 12" id="KW-0238">DNA-binding</keyword>
<dbReference type="SUPFAM" id="SSF48024">
    <property type="entry name" value="N-terminal domain of DnaB helicase"/>
    <property type="match status" value="1"/>
</dbReference>
<comment type="catalytic activity">
    <reaction evidence="10 12">
        <text>ATP + H2O = ADP + phosphate + H(+)</text>
        <dbReference type="Rhea" id="RHEA:13065"/>
        <dbReference type="ChEBI" id="CHEBI:15377"/>
        <dbReference type="ChEBI" id="CHEBI:15378"/>
        <dbReference type="ChEBI" id="CHEBI:30616"/>
        <dbReference type="ChEBI" id="CHEBI:43474"/>
        <dbReference type="ChEBI" id="CHEBI:456216"/>
        <dbReference type="EC" id="5.6.2.3"/>
    </reaction>
</comment>
<dbReference type="InterPro" id="IPR007692">
    <property type="entry name" value="DNA_helicase_DnaB"/>
</dbReference>
<keyword evidence="4 12" id="KW-0547">Nucleotide-binding</keyword>
<dbReference type="GO" id="GO:0016787">
    <property type="term" value="F:hydrolase activity"/>
    <property type="evidence" value="ECO:0007669"/>
    <property type="project" value="UniProtKB-KW"/>
</dbReference>
<dbReference type="GO" id="GO:0003678">
    <property type="term" value="F:DNA helicase activity"/>
    <property type="evidence" value="ECO:0007669"/>
    <property type="project" value="UniProtKB-EC"/>
</dbReference>
<keyword evidence="6 12" id="KW-0347">Helicase</keyword>
<comment type="similarity">
    <text evidence="1 12">Belongs to the helicase family. DnaB subfamily.</text>
</comment>
<evidence type="ECO:0000256" key="7">
    <source>
        <dbReference type="ARBA" id="ARBA00022840"/>
    </source>
</evidence>
<keyword evidence="15" id="KW-1185">Reference proteome</keyword>
<dbReference type="Gene3D" id="1.10.860.10">
    <property type="entry name" value="DNAb Helicase, Chain A"/>
    <property type="match status" value="1"/>
</dbReference>
<dbReference type="CDD" id="cd00984">
    <property type="entry name" value="DnaB_C"/>
    <property type="match status" value="1"/>
</dbReference>
<evidence type="ECO:0000259" key="13">
    <source>
        <dbReference type="PROSITE" id="PS51199"/>
    </source>
</evidence>
<dbReference type="Pfam" id="PF03796">
    <property type="entry name" value="DnaB_C"/>
    <property type="match status" value="1"/>
</dbReference>
<reference evidence="14 15" key="1">
    <citation type="submission" date="2024-02" db="EMBL/GenBank/DDBJ databases">
        <title>Seven novel Bacillus-like species.</title>
        <authorList>
            <person name="Liu G."/>
        </authorList>
    </citation>
    <scope>NUCLEOTIDE SEQUENCE [LARGE SCALE GENOMIC DNA]</scope>
    <source>
        <strain evidence="14 15">FJAT-52991</strain>
    </source>
</reference>
<dbReference type="Pfam" id="PF00772">
    <property type="entry name" value="DnaB"/>
    <property type="match status" value="1"/>
</dbReference>
<evidence type="ECO:0000256" key="8">
    <source>
        <dbReference type="ARBA" id="ARBA00023125"/>
    </source>
</evidence>
<evidence type="ECO:0000256" key="1">
    <source>
        <dbReference type="ARBA" id="ARBA00008428"/>
    </source>
</evidence>
<feature type="domain" description="SF4 helicase" evidence="13">
    <location>
        <begin position="159"/>
        <end position="424"/>
    </location>
</feature>
<keyword evidence="2 12" id="KW-0639">Primosome</keyword>